<dbReference type="Gene3D" id="3.30.559.30">
    <property type="entry name" value="Nonribosomal peptide synthetase, condensation domain"/>
    <property type="match status" value="2"/>
</dbReference>
<dbReference type="GO" id="GO:0003824">
    <property type="term" value="F:catalytic activity"/>
    <property type="evidence" value="ECO:0007669"/>
    <property type="project" value="InterPro"/>
</dbReference>
<evidence type="ECO:0000313" key="6">
    <source>
        <dbReference type="Proteomes" id="UP001139971"/>
    </source>
</evidence>
<keyword evidence="6" id="KW-1185">Reference proteome</keyword>
<evidence type="ECO:0000313" key="5">
    <source>
        <dbReference type="EMBL" id="MDC8016150.1"/>
    </source>
</evidence>
<dbReference type="InterPro" id="IPR029058">
    <property type="entry name" value="AB_hydrolase_fold"/>
</dbReference>
<dbReference type="FunFam" id="3.40.50.980:FF:000001">
    <property type="entry name" value="Non-ribosomal peptide synthetase"/>
    <property type="match status" value="2"/>
</dbReference>
<dbReference type="FunFam" id="3.40.50.12780:FF:000012">
    <property type="entry name" value="Non-ribosomal peptide synthetase"/>
    <property type="match status" value="1"/>
</dbReference>
<dbReference type="InterPro" id="IPR001242">
    <property type="entry name" value="Condensation_dom"/>
</dbReference>
<dbReference type="Gene3D" id="2.30.38.10">
    <property type="entry name" value="Luciferase, Domain 3"/>
    <property type="match status" value="2"/>
</dbReference>
<sequence>MRNQGLTPEQERLIALTLAKQGIARDAQDAIAPRPAGEAAAVSHAQQRLWFLERLHPGSPAYNVPVALRTRGAVDAAVLARALNAIVARHEALRTTFVERDGEPCAIVHETLNLDVPRIDISTLDATARAAEIARLAAADATGLFDLARGPLLRLCIVDAGDDGAIVLFCIHHIVADARSLRVFLHELKTLYRAFADDRESPLAPLSIQYADYAAWQRRRLDGELYARQADYWKDKLADAPAATALPYDRSRRPAAGANGAHASIALPARVREGIGRLAADTGSTAFMVCLAGFKVLLARYGDASDIIVGTPVENRGREQLEPLIGFFVNTLALRTDLSGDPSFRDIVAAVRASALDAFDHQDLPFEKVVEEVGVAREFGETPLIRCMFSFASESGAADDGPRFLETATETPTVAKFDLTVVAVEHDNGLRLDLQYRSDLFDRATIDRLVGHYARLLEGALDKPDTVLSALPLASDAERETVLRWGEGAPAPRARDVCARFEAHAARDPHAIALVDGARRVSYGELDHAANRVAHALRRQGVGRGALVALAMERSVDMAIGMLAALKAGGAYLPLDTASPPQRLAFVLDDAKAAFVLTRAADEVDLDGTIVPRIALDTLDADLPTSAPERDVAPEDTVYVIYTSGSTGRPKGVEVPQRALANVVDWHVRTLAVAAGDACSQLAGAAFDAAQLEWWGALAAGATLHIVDDATRASPRALIAWLATHGIAVAFMPTPLAHAALDERWPAATRLRALFVGGDALHRTPSAALPFTLYNDYGPTEAAVVTTCAAFAPSDAAADITIGRPIDGAVVRVLDTAGNPAPIGVIGELCIGGAGVARGYRNHPELTAARFGIDPFDAAGAARLYRTGDRARWRGDGTLDFAGRSDDQVKIRGYRIELGEVQAALLAQPGVRQAAVVARGEGIERRLDAYVAAAPGASLDHEQVLAGARRVLPSYMVPAALRVLDQLPYTRNGKLDLAALRATQPSFDAEPYVEPATPTQRLVAQTWADVLGDALGGRAVGANDNFFRLGGHSLLATRVVSRLSAALGAELPLQALFEAGSVAALADGIDARRWNDQMSVAPPVLPQLRSGDDTDTFVQSHAQQRLWFLQQLDPASAAYNVHSLHALRGALDPAALQRSLDAMVERHEILRTRFAMEPNGRLVQIVDRRRTIGIALTNLESLPADVAREKARALVDADMDLPFDLQQGPLVRVHLLRFGPHQHALVVGMHHIVTDAWSMEVFLREFSQLYTGFARGVPAALDPLPVQYADFAAWQEDWMNFGVLEELLFYWQERLRDAPPELALVTDRPKNLKQTPSGGVVTFGLDASTLAAVKAFAHRAGATPFMVLLAGFKALLSRYSDQHDIVLGVPVANRTRQELEPLVGFFVNTLVMRTDLSGDPSFDEAVGRVRDTAIGAFAHQNLPLERLIERLGHERRWQRSPLFRSMFVLQNAPHSPLRLDGIDIEPMALTPKASKFDLSLFLQEQQDRLLGLFEYSTDLFDRATIERMVEHYRLLLDAALLSPRTRLSALPLVTVDEREQLIAWGRGAMPAAEADDVVGRFRAHAARAPQALAIADGARSLTYAELDARTDGLAHALARQGLQPGQVAALALPRSIETAVAALAVLKAGGAFLPLDIANPPERLAYILGDAQVSMVLVREGDTVDLGDAASRVARVAVDAAHEAAPGAVPAHRIAANDLAYVIYTSGSTGRPKGVEVEHGALANLVAWQTATFDIDAADRCSQLAGAAFDATQLEWWAALANGGSLHIADDATRASPTALVAWLAASRITLAFMPTPLAEATFDEAWPADTALRALLTGGDVLYRAPPAGLPFALYNAYGPTEATVVTTCAPIAPAGDNDARPTIGRPIDGMLVRVLDDAGQPVPVGIVGELYVGGAGIARGYRNQPALTAERFVADPVDTHARTRLYRTGDRVRYRQDGSLDFVGRADDQVKIRGFRIELGEVESALRRLDGVRQAAVVAREDVPGDKRLVGYVVVDADAGAIDGDTLAASLRTQLPDYMVPAAIVTLDELPLAPSGKIDRRALPKPAIERYVDTDDLVPPRDDVERELVAMWEALLDYKPAGINHNFFRYGGHSLNALSLRSRIEAMWGVRIDLVALFEDGTVAHLARHVRALRDAAGTADAPAAAAAPPASGPSWFARLMQRLGIFRNVARAPRFKPEEIARTVSVIEPGGTGPALFLAHSPGGGVLCYAELARQLKGQMPLYGLRAADAARAPGTVEALAGLYVQAMRSVQPQGPYALCGWSLGGVVAFEMARQLREAGEDVAGVTLLDSYPFDPRLDSADLDDNQVLDAFVRDLVLSSGGKLAPDWFLDADTGTDADPRMQALAALQSLGVLPADFSREEFAARIAAYRAAYKAWTRYAPKPYAGRVDLAMAMDSLDLLKRNPTQAWGAYAAGGMAIDVVPGDHYSILRTPAARQIGDGLAASHRARATPRAAAAE</sequence>
<dbReference type="InterPro" id="IPR036736">
    <property type="entry name" value="ACP-like_sf"/>
</dbReference>
<dbReference type="SUPFAM" id="SSF52777">
    <property type="entry name" value="CoA-dependent acyltransferases"/>
    <property type="match status" value="4"/>
</dbReference>
<evidence type="ECO:0000259" key="4">
    <source>
        <dbReference type="PROSITE" id="PS50075"/>
    </source>
</evidence>
<dbReference type="Pfam" id="PF13193">
    <property type="entry name" value="AMP-binding_C"/>
    <property type="match status" value="2"/>
</dbReference>
<dbReference type="SUPFAM" id="SSF53474">
    <property type="entry name" value="alpha/beta-Hydrolases"/>
    <property type="match status" value="1"/>
</dbReference>
<dbReference type="FunFam" id="3.30.300.30:FF:000010">
    <property type="entry name" value="Enterobactin synthetase component F"/>
    <property type="match status" value="1"/>
</dbReference>
<organism evidence="5 6">
    <name type="scientific">Tahibacter soli</name>
    <dbReference type="NCBI Taxonomy" id="2983605"/>
    <lineage>
        <taxon>Bacteria</taxon>
        <taxon>Pseudomonadati</taxon>
        <taxon>Pseudomonadota</taxon>
        <taxon>Gammaproteobacteria</taxon>
        <taxon>Lysobacterales</taxon>
        <taxon>Rhodanobacteraceae</taxon>
        <taxon>Tahibacter</taxon>
    </lineage>
</organism>
<feature type="domain" description="Carrier" evidence="4">
    <location>
        <begin position="994"/>
        <end position="1073"/>
    </location>
</feature>
<dbReference type="RefSeq" id="WP_263542564.1">
    <property type="nucleotide sequence ID" value="NZ_JAOVZO020000023.1"/>
</dbReference>
<dbReference type="GO" id="GO:0044550">
    <property type="term" value="P:secondary metabolite biosynthetic process"/>
    <property type="evidence" value="ECO:0007669"/>
    <property type="project" value="UniProtKB-ARBA"/>
</dbReference>
<dbReference type="InterPro" id="IPR000873">
    <property type="entry name" value="AMP-dep_synth/lig_dom"/>
</dbReference>
<comment type="caution">
    <text evidence="5">The sequence shown here is derived from an EMBL/GenBank/DDBJ whole genome shotgun (WGS) entry which is preliminary data.</text>
</comment>
<dbReference type="SUPFAM" id="SSF47336">
    <property type="entry name" value="ACP-like"/>
    <property type="match status" value="2"/>
</dbReference>
<dbReference type="SUPFAM" id="SSF56801">
    <property type="entry name" value="Acetyl-CoA synthetase-like"/>
    <property type="match status" value="2"/>
</dbReference>
<dbReference type="Gene3D" id="3.40.50.980">
    <property type="match status" value="4"/>
</dbReference>
<dbReference type="Gene3D" id="3.30.300.30">
    <property type="match status" value="2"/>
</dbReference>
<dbReference type="Pfam" id="PF00501">
    <property type="entry name" value="AMP-binding"/>
    <property type="match status" value="2"/>
</dbReference>
<dbReference type="InterPro" id="IPR001031">
    <property type="entry name" value="Thioesterase"/>
</dbReference>
<dbReference type="EMBL" id="JAOVZO020000023">
    <property type="protein sequence ID" value="MDC8016150.1"/>
    <property type="molecule type" value="Genomic_DNA"/>
</dbReference>
<proteinExistence type="predicted"/>
<dbReference type="Gene3D" id="1.10.1200.10">
    <property type="entry name" value="ACP-like"/>
    <property type="match status" value="2"/>
</dbReference>
<dbReference type="GO" id="GO:0043041">
    <property type="term" value="P:amino acid activation for nonribosomal peptide biosynthetic process"/>
    <property type="evidence" value="ECO:0007669"/>
    <property type="project" value="TreeGrafter"/>
</dbReference>
<dbReference type="Pfam" id="PF00668">
    <property type="entry name" value="Condensation"/>
    <property type="match status" value="2"/>
</dbReference>
<dbReference type="InterPro" id="IPR020806">
    <property type="entry name" value="PKS_PP-bd"/>
</dbReference>
<dbReference type="CDD" id="cd05930">
    <property type="entry name" value="A_NRPS"/>
    <property type="match status" value="2"/>
</dbReference>
<dbReference type="SMART" id="SM00824">
    <property type="entry name" value="PKS_TE"/>
    <property type="match status" value="1"/>
</dbReference>
<dbReference type="Pfam" id="PF00550">
    <property type="entry name" value="PP-binding"/>
    <property type="match status" value="2"/>
</dbReference>
<dbReference type="NCBIfam" id="TIGR01733">
    <property type="entry name" value="AA-adenyl-dom"/>
    <property type="match status" value="2"/>
</dbReference>
<gene>
    <name evidence="5" type="ORF">OD750_026790</name>
</gene>
<reference evidence="5" key="1">
    <citation type="submission" date="2023-02" db="EMBL/GenBank/DDBJ databases">
        <title>Tahibacter soli sp. nov. isolated from soil.</title>
        <authorList>
            <person name="Baek J.H."/>
            <person name="Lee J.K."/>
            <person name="Choi D.G."/>
            <person name="Jeon C.O."/>
        </authorList>
    </citation>
    <scope>NUCLEOTIDE SEQUENCE</scope>
    <source>
        <strain evidence="5">BL</strain>
    </source>
</reference>
<dbReference type="Pfam" id="PF00975">
    <property type="entry name" value="Thioesterase"/>
    <property type="match status" value="1"/>
</dbReference>
<dbReference type="InterPro" id="IPR020802">
    <property type="entry name" value="TesA-like"/>
</dbReference>
<dbReference type="InterPro" id="IPR023213">
    <property type="entry name" value="CAT-like_dom_sf"/>
</dbReference>
<dbReference type="Gene3D" id="3.40.50.1820">
    <property type="entry name" value="alpha/beta hydrolase"/>
    <property type="match status" value="1"/>
</dbReference>
<dbReference type="Proteomes" id="UP001139971">
    <property type="component" value="Unassembled WGS sequence"/>
</dbReference>
<name>A0A9X3YRA4_9GAMM</name>
<evidence type="ECO:0000256" key="2">
    <source>
        <dbReference type="ARBA" id="ARBA00022450"/>
    </source>
</evidence>
<dbReference type="PANTHER" id="PTHR45527">
    <property type="entry name" value="NONRIBOSOMAL PEPTIDE SYNTHETASE"/>
    <property type="match status" value="1"/>
</dbReference>
<dbReference type="InterPro" id="IPR025110">
    <property type="entry name" value="AMP-bd_C"/>
</dbReference>
<dbReference type="InterPro" id="IPR045851">
    <property type="entry name" value="AMP-bd_C_sf"/>
</dbReference>
<dbReference type="NCBIfam" id="NF003417">
    <property type="entry name" value="PRK04813.1"/>
    <property type="match status" value="2"/>
</dbReference>
<dbReference type="PROSITE" id="PS50075">
    <property type="entry name" value="CARRIER"/>
    <property type="match status" value="2"/>
</dbReference>
<comment type="cofactor">
    <cofactor evidence="1">
        <name>pantetheine 4'-phosphate</name>
        <dbReference type="ChEBI" id="CHEBI:47942"/>
    </cofactor>
</comment>
<dbReference type="InterPro" id="IPR010071">
    <property type="entry name" value="AA_adenyl_dom"/>
</dbReference>
<feature type="domain" description="Carrier" evidence="4">
    <location>
        <begin position="2061"/>
        <end position="2136"/>
    </location>
</feature>
<accession>A0A9X3YRA4</accession>
<dbReference type="InterPro" id="IPR020845">
    <property type="entry name" value="AMP-binding_CS"/>
</dbReference>
<keyword evidence="2" id="KW-0596">Phosphopantetheine</keyword>
<dbReference type="FunFam" id="3.30.559.10:FF:000012">
    <property type="entry name" value="Non-ribosomal peptide synthetase"/>
    <property type="match status" value="1"/>
</dbReference>
<dbReference type="PROSITE" id="PS00455">
    <property type="entry name" value="AMP_BINDING"/>
    <property type="match status" value="2"/>
</dbReference>
<dbReference type="Gene3D" id="3.30.559.10">
    <property type="entry name" value="Chloramphenicol acetyltransferase-like domain"/>
    <property type="match status" value="2"/>
</dbReference>
<dbReference type="GO" id="GO:0005829">
    <property type="term" value="C:cytosol"/>
    <property type="evidence" value="ECO:0007669"/>
    <property type="project" value="TreeGrafter"/>
</dbReference>
<dbReference type="PANTHER" id="PTHR45527:SF1">
    <property type="entry name" value="FATTY ACID SYNTHASE"/>
    <property type="match status" value="1"/>
</dbReference>
<dbReference type="InterPro" id="IPR006162">
    <property type="entry name" value="Ppantetheine_attach_site"/>
</dbReference>
<dbReference type="CDD" id="cd19531">
    <property type="entry name" value="LCL_NRPS-like"/>
    <property type="match status" value="2"/>
</dbReference>
<protein>
    <submittedName>
        <fullName evidence="5">Amino acid adenylation domain-containing protein</fullName>
    </submittedName>
</protein>
<dbReference type="SMART" id="SM00823">
    <property type="entry name" value="PKS_PP"/>
    <property type="match status" value="2"/>
</dbReference>
<dbReference type="GO" id="GO:0031177">
    <property type="term" value="F:phosphopantetheine binding"/>
    <property type="evidence" value="ECO:0007669"/>
    <property type="project" value="InterPro"/>
</dbReference>
<dbReference type="InterPro" id="IPR009081">
    <property type="entry name" value="PP-bd_ACP"/>
</dbReference>
<keyword evidence="3" id="KW-0597">Phosphoprotein</keyword>
<evidence type="ECO:0000256" key="1">
    <source>
        <dbReference type="ARBA" id="ARBA00001957"/>
    </source>
</evidence>
<dbReference type="PROSITE" id="PS00012">
    <property type="entry name" value="PHOSPHOPANTETHEINE"/>
    <property type="match status" value="1"/>
</dbReference>
<evidence type="ECO:0000256" key="3">
    <source>
        <dbReference type="ARBA" id="ARBA00022553"/>
    </source>
</evidence>